<accession>A0A699ZP13</accession>
<dbReference type="Proteomes" id="UP000485058">
    <property type="component" value="Unassembled WGS sequence"/>
</dbReference>
<protein>
    <submittedName>
        <fullName evidence="1">Uncharacterized protein</fullName>
    </submittedName>
</protein>
<sequence length="157" mass="16516">MDGRRALVPLWAVLAEAGMAGNDSALCVKVLGASRSQRPEELPALLSVPDQLASRVQVVPNLPYAHFYAAIAQSAALVPAIIDSSPSLTSPAQSNHLGRLSVNRSEYSSKRFTSSVITALICETPLLTSSVEEQRLLSSVQQPGGMGWSSCSRAAGP</sequence>
<evidence type="ECO:0000313" key="1">
    <source>
        <dbReference type="EMBL" id="GFH24413.1"/>
    </source>
</evidence>
<gene>
    <name evidence="1" type="ORF">HaLaN_22207</name>
</gene>
<dbReference type="EMBL" id="BLLF01002530">
    <property type="protein sequence ID" value="GFH24413.1"/>
    <property type="molecule type" value="Genomic_DNA"/>
</dbReference>
<keyword evidence="2" id="KW-1185">Reference proteome</keyword>
<name>A0A699ZP13_HAELA</name>
<organism evidence="1 2">
    <name type="scientific">Haematococcus lacustris</name>
    <name type="common">Green alga</name>
    <name type="synonym">Haematococcus pluvialis</name>
    <dbReference type="NCBI Taxonomy" id="44745"/>
    <lineage>
        <taxon>Eukaryota</taxon>
        <taxon>Viridiplantae</taxon>
        <taxon>Chlorophyta</taxon>
        <taxon>core chlorophytes</taxon>
        <taxon>Chlorophyceae</taxon>
        <taxon>CS clade</taxon>
        <taxon>Chlamydomonadales</taxon>
        <taxon>Haematococcaceae</taxon>
        <taxon>Haematococcus</taxon>
    </lineage>
</organism>
<comment type="caution">
    <text evidence="1">The sequence shown here is derived from an EMBL/GenBank/DDBJ whole genome shotgun (WGS) entry which is preliminary data.</text>
</comment>
<proteinExistence type="predicted"/>
<reference evidence="1 2" key="1">
    <citation type="submission" date="2020-02" db="EMBL/GenBank/DDBJ databases">
        <title>Draft genome sequence of Haematococcus lacustris strain NIES-144.</title>
        <authorList>
            <person name="Morimoto D."/>
            <person name="Nakagawa S."/>
            <person name="Yoshida T."/>
            <person name="Sawayama S."/>
        </authorList>
    </citation>
    <scope>NUCLEOTIDE SEQUENCE [LARGE SCALE GENOMIC DNA]</scope>
    <source>
        <strain evidence="1 2">NIES-144</strain>
    </source>
</reference>
<dbReference type="AlphaFoldDB" id="A0A699ZP13"/>
<evidence type="ECO:0000313" key="2">
    <source>
        <dbReference type="Proteomes" id="UP000485058"/>
    </source>
</evidence>